<feature type="transmembrane region" description="Helical" evidence="10">
    <location>
        <begin position="52"/>
        <end position="74"/>
    </location>
</feature>
<comment type="similarity">
    <text evidence="9">Belongs to the G-protein coupled receptor 1 family.</text>
</comment>
<keyword evidence="7 9" id="KW-0675">Receptor</keyword>
<dbReference type="WBParaSite" id="ASIM_0001337001-mRNA-1">
    <property type="protein sequence ID" value="ASIM_0001337001-mRNA-1"/>
    <property type="gene ID" value="ASIM_0001337001"/>
</dbReference>
<evidence type="ECO:0000256" key="1">
    <source>
        <dbReference type="ARBA" id="ARBA00004651"/>
    </source>
</evidence>
<keyword evidence="8 9" id="KW-0807">Transducer</keyword>
<dbReference type="EMBL" id="UYRR01031251">
    <property type="protein sequence ID" value="VDK48172.1"/>
    <property type="molecule type" value="Genomic_DNA"/>
</dbReference>
<dbReference type="GO" id="GO:0004930">
    <property type="term" value="F:G protein-coupled receptor activity"/>
    <property type="evidence" value="ECO:0007669"/>
    <property type="project" value="UniProtKB-KW"/>
</dbReference>
<dbReference type="SUPFAM" id="SSF81321">
    <property type="entry name" value="Family A G protein-coupled receptor-like"/>
    <property type="match status" value="1"/>
</dbReference>
<keyword evidence="6 10" id="KW-0472">Membrane</keyword>
<evidence type="ECO:0000256" key="6">
    <source>
        <dbReference type="ARBA" id="ARBA00023136"/>
    </source>
</evidence>
<feature type="transmembrane region" description="Helical" evidence="10">
    <location>
        <begin position="94"/>
        <end position="115"/>
    </location>
</feature>
<dbReference type="PROSITE" id="PS00237">
    <property type="entry name" value="G_PROTEIN_RECEP_F1_1"/>
    <property type="match status" value="1"/>
</dbReference>
<dbReference type="PROSITE" id="PS50262">
    <property type="entry name" value="G_PROTEIN_RECEP_F1_2"/>
    <property type="match status" value="1"/>
</dbReference>
<dbReference type="Gene3D" id="1.20.1070.10">
    <property type="entry name" value="Rhodopsin 7-helix transmembrane proteins"/>
    <property type="match status" value="1"/>
</dbReference>
<dbReference type="Proteomes" id="UP000267096">
    <property type="component" value="Unassembled WGS sequence"/>
</dbReference>
<dbReference type="GO" id="GO:0005886">
    <property type="term" value="C:plasma membrane"/>
    <property type="evidence" value="ECO:0007669"/>
    <property type="project" value="UniProtKB-SubCell"/>
</dbReference>
<comment type="subcellular location">
    <subcellularLocation>
        <location evidence="1">Cell membrane</location>
        <topology evidence="1">Multi-pass membrane protein</topology>
    </subcellularLocation>
</comment>
<dbReference type="CDD" id="cd00637">
    <property type="entry name" value="7tm_classA_rhodopsin-like"/>
    <property type="match status" value="1"/>
</dbReference>
<reference evidence="12 13" key="2">
    <citation type="submission" date="2018-11" db="EMBL/GenBank/DDBJ databases">
        <authorList>
            <consortium name="Pathogen Informatics"/>
        </authorList>
    </citation>
    <scope>NUCLEOTIDE SEQUENCE [LARGE SCALE GENOMIC DNA]</scope>
</reference>
<name>A0A0M3JY69_ANISI</name>
<feature type="transmembrane region" description="Helical" evidence="10">
    <location>
        <begin position="197"/>
        <end position="218"/>
    </location>
</feature>
<dbReference type="GO" id="GO:0043005">
    <property type="term" value="C:neuron projection"/>
    <property type="evidence" value="ECO:0007669"/>
    <property type="project" value="TreeGrafter"/>
</dbReference>
<gene>
    <name evidence="12" type="ORF">ASIM_LOCUS12798</name>
</gene>
<proteinExistence type="inferred from homology"/>
<reference evidence="14" key="1">
    <citation type="submission" date="2016-04" db="UniProtKB">
        <authorList>
            <consortium name="WormBaseParasite"/>
        </authorList>
    </citation>
    <scope>IDENTIFICATION</scope>
</reference>
<keyword evidence="4 10" id="KW-1133">Transmembrane helix</keyword>
<feature type="transmembrane region" description="Helical" evidence="10">
    <location>
        <begin position="278"/>
        <end position="299"/>
    </location>
</feature>
<feature type="transmembrane region" description="Helical" evidence="10">
    <location>
        <begin position="20"/>
        <end position="40"/>
    </location>
</feature>
<feature type="domain" description="G-protein coupled receptors family 1 profile" evidence="11">
    <location>
        <begin position="30"/>
        <end position="300"/>
    </location>
</feature>
<sequence>MSTAPPPIHGAQFMIVALPYSLIFMVGILGNTAVLTYAFFLTRSLKSSVLTLGNTFIYIVALSLVDLMVVMSIPFHMTSMIMDNWLFGDTMCKIYWILEMSNKVCSTFILTAMAFDRYMAVCHPGFVRVHRVKQTLFIIISLLAIALALLIPVVYSAKVVRITFGDKYIAVDGSILSISKEVCTDGMKRDMRMWVSLYVFLFGFLLPGTLLSFFYANTILKLRKHNRSLIRSRIPIRRITTYTLVVSVFYFLCQTPFWLTQIYGTLLTIAHIRPPPQILIITYICHMFPFIAAAFNWIFYAQLNTQFRKGLSLVSEQFTRNQTRRQCMTVPTHAIVDVVDDTATINLLNGNSRTPNEDGTNCPKCGHPLTKMATSQLVEPSKSSA</sequence>
<dbReference type="PANTHER" id="PTHR24229">
    <property type="entry name" value="NEUROPEPTIDES RECEPTOR"/>
    <property type="match status" value="1"/>
</dbReference>
<evidence type="ECO:0000256" key="2">
    <source>
        <dbReference type="ARBA" id="ARBA00022475"/>
    </source>
</evidence>
<evidence type="ECO:0000256" key="3">
    <source>
        <dbReference type="ARBA" id="ARBA00022692"/>
    </source>
</evidence>
<keyword evidence="2" id="KW-1003">Cell membrane</keyword>
<keyword evidence="3 9" id="KW-0812">Transmembrane</keyword>
<dbReference type="OrthoDB" id="6076970at2759"/>
<dbReference type="PANTHER" id="PTHR24229:SF95">
    <property type="entry name" value="G-PROTEIN COUPLED RECEPTOR C06G4.5-RELATED"/>
    <property type="match status" value="1"/>
</dbReference>
<evidence type="ECO:0000256" key="4">
    <source>
        <dbReference type="ARBA" id="ARBA00022989"/>
    </source>
</evidence>
<keyword evidence="13" id="KW-1185">Reference proteome</keyword>
<evidence type="ECO:0000313" key="12">
    <source>
        <dbReference type="EMBL" id="VDK48172.1"/>
    </source>
</evidence>
<keyword evidence="5 9" id="KW-0297">G-protein coupled receptor</keyword>
<evidence type="ECO:0000256" key="10">
    <source>
        <dbReference type="SAM" id="Phobius"/>
    </source>
</evidence>
<dbReference type="GO" id="GO:0042277">
    <property type="term" value="F:peptide binding"/>
    <property type="evidence" value="ECO:0007669"/>
    <property type="project" value="TreeGrafter"/>
</dbReference>
<organism evidence="14">
    <name type="scientific">Anisakis simplex</name>
    <name type="common">Herring worm</name>
    <dbReference type="NCBI Taxonomy" id="6269"/>
    <lineage>
        <taxon>Eukaryota</taxon>
        <taxon>Metazoa</taxon>
        <taxon>Ecdysozoa</taxon>
        <taxon>Nematoda</taxon>
        <taxon>Chromadorea</taxon>
        <taxon>Rhabditida</taxon>
        <taxon>Spirurina</taxon>
        <taxon>Ascaridomorpha</taxon>
        <taxon>Ascaridoidea</taxon>
        <taxon>Anisakidae</taxon>
        <taxon>Anisakis</taxon>
        <taxon>Anisakis simplex complex</taxon>
    </lineage>
</organism>
<evidence type="ECO:0000259" key="11">
    <source>
        <dbReference type="PROSITE" id="PS50262"/>
    </source>
</evidence>
<dbReference type="AlphaFoldDB" id="A0A0M3JY69"/>
<feature type="transmembrane region" description="Helical" evidence="10">
    <location>
        <begin position="136"/>
        <end position="155"/>
    </location>
</feature>
<dbReference type="Pfam" id="PF00001">
    <property type="entry name" value="7tm_1"/>
    <property type="match status" value="1"/>
</dbReference>
<evidence type="ECO:0000256" key="9">
    <source>
        <dbReference type="RuleBase" id="RU000688"/>
    </source>
</evidence>
<evidence type="ECO:0000313" key="13">
    <source>
        <dbReference type="Proteomes" id="UP000267096"/>
    </source>
</evidence>
<dbReference type="InterPro" id="IPR017452">
    <property type="entry name" value="GPCR_Rhodpsn_7TM"/>
</dbReference>
<evidence type="ECO:0000256" key="8">
    <source>
        <dbReference type="ARBA" id="ARBA00023224"/>
    </source>
</evidence>
<accession>A0A0M3JY69</accession>
<dbReference type="PRINTS" id="PR00237">
    <property type="entry name" value="GPCRRHODOPSN"/>
</dbReference>
<evidence type="ECO:0000313" key="14">
    <source>
        <dbReference type="WBParaSite" id="ASIM_0001337001-mRNA-1"/>
    </source>
</evidence>
<feature type="transmembrane region" description="Helical" evidence="10">
    <location>
        <begin position="239"/>
        <end position="258"/>
    </location>
</feature>
<evidence type="ECO:0000256" key="7">
    <source>
        <dbReference type="ARBA" id="ARBA00023170"/>
    </source>
</evidence>
<protein>
    <submittedName>
        <fullName evidence="14">G_PROTEIN_RECEP_F1_2 domain-containing protein</fullName>
    </submittedName>
</protein>
<evidence type="ECO:0000256" key="5">
    <source>
        <dbReference type="ARBA" id="ARBA00023040"/>
    </source>
</evidence>
<dbReference type="InterPro" id="IPR000276">
    <property type="entry name" value="GPCR_Rhodpsn"/>
</dbReference>